<accession>A0A964XP20</accession>
<dbReference type="Proteomes" id="UP000598297">
    <property type="component" value="Unassembled WGS sequence"/>
</dbReference>
<dbReference type="AlphaFoldDB" id="A0A964XP20"/>
<organism evidence="1 2">
    <name type="scientific">Streptomyces boluensis</name>
    <dbReference type="NCBI Taxonomy" id="1775135"/>
    <lineage>
        <taxon>Bacteria</taxon>
        <taxon>Bacillati</taxon>
        <taxon>Actinomycetota</taxon>
        <taxon>Actinomycetes</taxon>
        <taxon>Kitasatosporales</taxon>
        <taxon>Streptomycetaceae</taxon>
        <taxon>Streptomyces</taxon>
    </lineage>
</organism>
<sequence length="132" mass="15327">MRESARQDEYRTSRMQIASWERDFQVWHYTFSYAQLLLRSGRRDDMDKRIDVLFSRVRHMELPYELNGLTIDELPVSEKDLPAGASIEYGVPCKLFLINGGIGKIYAGGCKWHGDYEWLDAPSHFGPLRGVK</sequence>
<dbReference type="OrthoDB" id="5148951at2"/>
<gene>
    <name evidence="1" type="ORF">GUY60_25760</name>
</gene>
<evidence type="ECO:0000313" key="1">
    <source>
        <dbReference type="EMBL" id="NBE54771.1"/>
    </source>
</evidence>
<proteinExistence type="predicted"/>
<dbReference type="EMBL" id="JAAAHS010000248">
    <property type="protein sequence ID" value="NBE54771.1"/>
    <property type="molecule type" value="Genomic_DNA"/>
</dbReference>
<keyword evidence="2" id="KW-1185">Reference proteome</keyword>
<reference evidence="1" key="1">
    <citation type="submission" date="2020-01" db="EMBL/GenBank/DDBJ databases">
        <title>Whole-genome analyses of novel actinobacteria.</title>
        <authorList>
            <person name="Sahin N."/>
        </authorList>
    </citation>
    <scope>NUCLEOTIDE SEQUENCE</scope>
    <source>
        <strain evidence="1">YC537</strain>
    </source>
</reference>
<name>A0A964XP20_9ACTN</name>
<dbReference type="RefSeq" id="WP_161701904.1">
    <property type="nucleotide sequence ID" value="NZ_JAAAHS010000248.1"/>
</dbReference>
<protein>
    <submittedName>
        <fullName evidence="1">Uncharacterized protein</fullName>
    </submittedName>
</protein>
<evidence type="ECO:0000313" key="2">
    <source>
        <dbReference type="Proteomes" id="UP000598297"/>
    </source>
</evidence>
<comment type="caution">
    <text evidence="1">The sequence shown here is derived from an EMBL/GenBank/DDBJ whole genome shotgun (WGS) entry which is preliminary data.</text>
</comment>